<evidence type="ECO:0000256" key="2">
    <source>
        <dbReference type="ARBA" id="ARBA00022670"/>
    </source>
</evidence>
<comment type="similarity">
    <text evidence="1">Belongs to the peptidase C48 family.</text>
</comment>
<dbReference type="InterPro" id="IPR038765">
    <property type="entry name" value="Papain-like_cys_pep_sf"/>
</dbReference>
<dbReference type="SMR" id="A0A3B5YQS5"/>
<evidence type="ECO:0000256" key="1">
    <source>
        <dbReference type="ARBA" id="ARBA00005234"/>
    </source>
</evidence>
<keyword evidence="2" id="KW-0645">Protease</keyword>
<evidence type="ECO:0000259" key="4">
    <source>
        <dbReference type="Pfam" id="PF02902"/>
    </source>
</evidence>
<dbReference type="Gramene" id="TraesCS1B02G005000.1">
    <property type="protein sequence ID" value="TraesCS1B02G005000.1"/>
    <property type="gene ID" value="TraesCS1B02G005000"/>
</dbReference>
<dbReference type="OrthoDB" id="696486at2759"/>
<evidence type="ECO:0000313" key="6">
    <source>
        <dbReference type="Proteomes" id="UP000019116"/>
    </source>
</evidence>
<dbReference type="Gramene" id="TraesSTA1B03G00181700.1">
    <property type="protein sequence ID" value="TraesSTA1B03G00181700.1"/>
    <property type="gene ID" value="TraesSTA1B03G00181700"/>
</dbReference>
<protein>
    <recommendedName>
        <fullName evidence="4">Ubiquitin-like protease family profile domain-containing protein</fullName>
    </recommendedName>
</protein>
<dbReference type="GO" id="GO:0008234">
    <property type="term" value="F:cysteine-type peptidase activity"/>
    <property type="evidence" value="ECO:0007669"/>
    <property type="project" value="InterPro"/>
</dbReference>
<keyword evidence="6" id="KW-1185">Reference proteome</keyword>
<dbReference type="EnsemblPlants" id="TraesCS1B02G005000.1">
    <property type="protein sequence ID" value="TraesCS1B02G005000.1"/>
    <property type="gene ID" value="TraesCS1B02G005000"/>
</dbReference>
<dbReference type="InterPro" id="IPR003653">
    <property type="entry name" value="Peptidase_C48_C"/>
</dbReference>
<keyword evidence="3" id="KW-0378">Hydrolase</keyword>
<dbReference type="Proteomes" id="UP000019116">
    <property type="component" value="Chromosome 1B"/>
</dbReference>
<organism evidence="5">
    <name type="scientific">Triticum aestivum</name>
    <name type="common">Wheat</name>
    <dbReference type="NCBI Taxonomy" id="4565"/>
    <lineage>
        <taxon>Eukaryota</taxon>
        <taxon>Viridiplantae</taxon>
        <taxon>Streptophyta</taxon>
        <taxon>Embryophyta</taxon>
        <taxon>Tracheophyta</taxon>
        <taxon>Spermatophyta</taxon>
        <taxon>Magnoliopsida</taxon>
        <taxon>Liliopsida</taxon>
        <taxon>Poales</taxon>
        <taxon>Poaceae</taxon>
        <taxon>BOP clade</taxon>
        <taxon>Pooideae</taxon>
        <taxon>Triticodae</taxon>
        <taxon>Triticeae</taxon>
        <taxon>Triticinae</taxon>
        <taxon>Triticum</taxon>
    </lineage>
</organism>
<dbReference type="AlphaFoldDB" id="A0A3B5YQS5"/>
<evidence type="ECO:0000256" key="3">
    <source>
        <dbReference type="ARBA" id="ARBA00022801"/>
    </source>
</evidence>
<dbReference type="STRING" id="4565.A0A3B5YQS5"/>
<dbReference type="Gramene" id="TraesCS1B03G0010900.1">
    <property type="protein sequence ID" value="TraesCS1B03G0010900.1.CDS"/>
    <property type="gene ID" value="TraesCS1B03G0010900"/>
</dbReference>
<proteinExistence type="inferred from homology"/>
<dbReference type="Pfam" id="PF02902">
    <property type="entry name" value="Peptidase_C48"/>
    <property type="match status" value="1"/>
</dbReference>
<reference evidence="5" key="2">
    <citation type="submission" date="2018-10" db="UniProtKB">
        <authorList>
            <consortium name="EnsemblPlants"/>
        </authorList>
    </citation>
    <scope>IDENTIFICATION</scope>
</reference>
<evidence type="ECO:0000313" key="5">
    <source>
        <dbReference type="EnsemblPlants" id="TraesCS1B02G005000.1"/>
    </source>
</evidence>
<name>A0A3B5YQS5_WHEAT</name>
<accession>A0A3B5YQS5</accession>
<dbReference type="GO" id="GO:0006508">
    <property type="term" value="P:proteolysis"/>
    <property type="evidence" value="ECO:0007669"/>
    <property type="project" value="UniProtKB-KW"/>
</dbReference>
<reference evidence="5" key="1">
    <citation type="submission" date="2018-08" db="EMBL/GenBank/DDBJ databases">
        <authorList>
            <person name="Rossello M."/>
        </authorList>
    </citation>
    <scope>NUCLEOTIDE SEQUENCE [LARGE SCALE GENOMIC DNA]</scope>
    <source>
        <strain evidence="5">cv. Chinese Spring</strain>
    </source>
</reference>
<dbReference type="Gene3D" id="3.40.395.10">
    <property type="entry name" value="Adenoviral Proteinase, Chain A"/>
    <property type="match status" value="1"/>
</dbReference>
<feature type="domain" description="Ubiquitin-like protease family profile" evidence="4">
    <location>
        <begin position="20"/>
        <end position="80"/>
    </location>
</feature>
<dbReference type="SUPFAM" id="SSF54001">
    <property type="entry name" value="Cysteine proteinases"/>
    <property type="match status" value="1"/>
</dbReference>
<dbReference type="OMA" id="VMRTRID"/>
<sequence>MIENFISIWDQVVTPVMRTRIDFENFDIVYPSVPQQDNCHDCGVFSIMYLKYWTPRTPIGNMFGPADIDNIRIRLANELYFSTFNSVDKTFVTDFFGDVKT</sequence>